<feature type="active site" description="Glycyl thioester intermediate" evidence="6">
    <location>
        <position position="91"/>
    </location>
</feature>
<evidence type="ECO:0000256" key="2">
    <source>
        <dbReference type="ARBA" id="ARBA00022679"/>
    </source>
</evidence>
<gene>
    <name evidence="10" type="ORF">TAT_000072400</name>
    <name evidence="11" type="ORF">TAV_000071900</name>
</gene>
<evidence type="ECO:0000256" key="7">
    <source>
        <dbReference type="RuleBase" id="RU362109"/>
    </source>
</evidence>
<evidence type="ECO:0000256" key="6">
    <source>
        <dbReference type="PROSITE-ProRule" id="PRU10133"/>
    </source>
</evidence>
<dbReference type="FunFam" id="3.10.110.10:FF:000037">
    <property type="entry name" value="ubiquitin-conjugating enzyme E2 27"/>
    <property type="match status" value="1"/>
</dbReference>
<keyword evidence="2" id="KW-0808">Transferase</keyword>
<dbReference type="PANTHER" id="PTHR24067">
    <property type="entry name" value="UBIQUITIN-CONJUGATING ENZYME E2"/>
    <property type="match status" value="1"/>
</dbReference>
<dbReference type="SMART" id="SM00165">
    <property type="entry name" value="UBA"/>
    <property type="match status" value="1"/>
</dbReference>
<dbReference type="AlphaFoldDB" id="A0A3B0MGL3"/>
<dbReference type="SMART" id="SM00212">
    <property type="entry name" value="UBCc"/>
    <property type="match status" value="1"/>
</dbReference>
<comment type="similarity">
    <text evidence="7">Belongs to the ubiquitin-conjugating enzyme family.</text>
</comment>
<feature type="domain" description="UBA" evidence="8">
    <location>
        <begin position="154"/>
        <end position="197"/>
    </location>
</feature>
<dbReference type="InterPro" id="IPR023313">
    <property type="entry name" value="UBQ-conjugating_AS"/>
</dbReference>
<dbReference type="PROSITE" id="PS50030">
    <property type="entry name" value="UBA"/>
    <property type="match status" value="1"/>
</dbReference>
<dbReference type="Pfam" id="PF00179">
    <property type="entry name" value="UQ_con"/>
    <property type="match status" value="1"/>
</dbReference>
<accession>A0A3B0MGL3</accession>
<keyword evidence="4 7" id="KW-0833">Ubl conjugation pathway</keyword>
<reference evidence="10" key="1">
    <citation type="submission" date="2018-07" db="EMBL/GenBank/DDBJ databases">
        <authorList>
            <person name="Quirk P.G."/>
            <person name="Krulwich T.A."/>
        </authorList>
    </citation>
    <scope>NUCLEOTIDE SEQUENCE</scope>
    <source>
        <strain evidence="10">Anand</strain>
    </source>
</reference>
<evidence type="ECO:0000259" key="9">
    <source>
        <dbReference type="PROSITE" id="PS50127"/>
    </source>
</evidence>
<evidence type="ECO:0000256" key="4">
    <source>
        <dbReference type="ARBA" id="ARBA00022786"/>
    </source>
</evidence>
<keyword evidence="3 7" id="KW-0547">Nucleotide-binding</keyword>
<dbReference type="InterPro" id="IPR009060">
    <property type="entry name" value="UBA-like_sf"/>
</dbReference>
<dbReference type="SUPFAM" id="SSF54495">
    <property type="entry name" value="UBC-like"/>
    <property type="match status" value="1"/>
</dbReference>
<evidence type="ECO:0000259" key="8">
    <source>
        <dbReference type="PROSITE" id="PS50030"/>
    </source>
</evidence>
<protein>
    <recommendedName>
        <fullName evidence="1">E2 ubiquitin-conjugating enzyme</fullName>
        <ecNumber evidence="1">2.3.2.23</ecNumber>
    </recommendedName>
</protein>
<organism evidence="10">
    <name type="scientific">Theileria annulata</name>
    <dbReference type="NCBI Taxonomy" id="5874"/>
    <lineage>
        <taxon>Eukaryota</taxon>
        <taxon>Sar</taxon>
        <taxon>Alveolata</taxon>
        <taxon>Apicomplexa</taxon>
        <taxon>Aconoidasida</taxon>
        <taxon>Piroplasmida</taxon>
        <taxon>Theileriidae</taxon>
        <taxon>Theileria</taxon>
    </lineage>
</organism>
<evidence type="ECO:0000256" key="1">
    <source>
        <dbReference type="ARBA" id="ARBA00012486"/>
    </source>
</evidence>
<evidence type="ECO:0000256" key="5">
    <source>
        <dbReference type="ARBA" id="ARBA00022840"/>
    </source>
</evidence>
<dbReference type="GO" id="GO:0005524">
    <property type="term" value="F:ATP binding"/>
    <property type="evidence" value="ECO:0007669"/>
    <property type="project" value="UniProtKB-UniRule"/>
</dbReference>
<dbReference type="PROSITE" id="PS00183">
    <property type="entry name" value="UBC_1"/>
    <property type="match status" value="1"/>
</dbReference>
<name>A0A3B0MGL3_THEAN</name>
<dbReference type="PROSITE" id="PS50127">
    <property type="entry name" value="UBC_2"/>
    <property type="match status" value="1"/>
</dbReference>
<dbReference type="CDD" id="cd23800">
    <property type="entry name" value="UBCc_UBE2K"/>
    <property type="match status" value="1"/>
</dbReference>
<dbReference type="EMBL" id="UIVT01000001">
    <property type="protein sequence ID" value="SVP88872.1"/>
    <property type="molecule type" value="Genomic_DNA"/>
</dbReference>
<dbReference type="InterPro" id="IPR016135">
    <property type="entry name" value="UBQ-conjugating_enzyme/RWD"/>
</dbReference>
<dbReference type="InterPro" id="IPR015940">
    <property type="entry name" value="UBA"/>
</dbReference>
<dbReference type="EC" id="2.3.2.23" evidence="1"/>
<dbReference type="SUPFAM" id="SSF46934">
    <property type="entry name" value="UBA-like"/>
    <property type="match status" value="1"/>
</dbReference>
<dbReference type="Gene3D" id="3.10.110.10">
    <property type="entry name" value="Ubiquitin Conjugating Enzyme"/>
    <property type="match status" value="1"/>
</dbReference>
<dbReference type="EMBL" id="UIVS01000001">
    <property type="protein sequence ID" value="SVP90016.1"/>
    <property type="molecule type" value="Genomic_DNA"/>
</dbReference>
<dbReference type="VEuPathDB" id="PiroplasmaDB:TA06755"/>
<evidence type="ECO:0000313" key="10">
    <source>
        <dbReference type="EMBL" id="SVP88872.1"/>
    </source>
</evidence>
<dbReference type="InterPro" id="IPR000608">
    <property type="entry name" value="UBC"/>
</dbReference>
<evidence type="ECO:0000313" key="11">
    <source>
        <dbReference type="EMBL" id="SVP90016.1"/>
    </source>
</evidence>
<feature type="domain" description="UBC core" evidence="9">
    <location>
        <begin position="6"/>
        <end position="153"/>
    </location>
</feature>
<dbReference type="InterPro" id="IPR050113">
    <property type="entry name" value="Ub_conjugating_enzyme"/>
</dbReference>
<proteinExistence type="inferred from homology"/>
<dbReference type="GO" id="GO:0061631">
    <property type="term" value="F:ubiquitin conjugating enzyme activity"/>
    <property type="evidence" value="ECO:0007669"/>
    <property type="project" value="UniProtKB-EC"/>
</dbReference>
<evidence type="ECO:0000256" key="3">
    <source>
        <dbReference type="ARBA" id="ARBA00022741"/>
    </source>
</evidence>
<sequence>MYMESREHLRLKRELKDIENENDSTVEAYVVDNNIFKWKGHILGPPGTPYEGGHFTLDISIPEDYPYSPPAIKFETKIWHPNISSETGAICLDILKSEWSPALTIRTALISIQALLSAPEPDDPQDAQVANMYKRNYQEFENTAKLWTSTFARSRDESREGKISLLLEIGIDRESAVRALEENGWDTTVAINRLMDG</sequence>
<keyword evidence="5 7" id="KW-0067">ATP-binding</keyword>